<keyword evidence="2" id="KW-1133">Transmembrane helix</keyword>
<dbReference type="GO" id="GO:0009898">
    <property type="term" value="C:cytoplasmic side of plasma membrane"/>
    <property type="evidence" value="ECO:0007669"/>
    <property type="project" value="TreeGrafter"/>
</dbReference>
<keyword evidence="1" id="KW-0732">Signal</keyword>
<name>A0AAE1GH20_PETCI</name>
<keyword evidence="2" id="KW-0812">Transmembrane</keyword>
<dbReference type="Proteomes" id="UP001286313">
    <property type="component" value="Unassembled WGS sequence"/>
</dbReference>
<evidence type="ECO:0000313" key="4">
    <source>
        <dbReference type="EMBL" id="KAK3892919.1"/>
    </source>
</evidence>
<protein>
    <recommendedName>
        <fullName evidence="3">MD-2-related lipid-recognition domain-containing protein</fullName>
    </recommendedName>
</protein>
<sequence>MKEGQGETAQTYNSTNINRFGCQFKNNKMQIKFGEKGSVIQEVLLDDKEESYHPQHSHPTCCRSKPEYGWCGRSWLTLVVVLAVIVASQSWFILYLVKAWATNYTPAGHFIYKDQQGQVRHVRFSWSNCGSNLDPAKLVELQVNPDPLSLSHNITLNLVSYLGLSVDAPLSAKVKVQRHVGIWWPVPCIDGYGSCHYKDICQLTPFPEPNKCPDPFPRFKLPCRCPINKGPYIVNKGIFNVTSIVSSLPTWLVSGDYYAKVIAYRKDTKLGCYEFYVSVST</sequence>
<dbReference type="PANTHER" id="PTHR17357">
    <property type="entry name" value="GM2 GANGLIOSIDE ACTIVATOR PROTEIN"/>
    <property type="match status" value="1"/>
</dbReference>
<dbReference type="SMART" id="SM00737">
    <property type="entry name" value="ML"/>
    <property type="match status" value="1"/>
</dbReference>
<feature type="domain" description="MD-2-related lipid-recognition" evidence="3">
    <location>
        <begin position="126"/>
        <end position="277"/>
    </location>
</feature>
<accession>A0AAE1GH20</accession>
<dbReference type="Pfam" id="PF02221">
    <property type="entry name" value="E1_DerP2_DerF2"/>
    <property type="match status" value="1"/>
</dbReference>
<dbReference type="PANTHER" id="PTHR17357:SF0">
    <property type="entry name" value="GANGLIOSIDE GM2 ACTIVATOR"/>
    <property type="match status" value="1"/>
</dbReference>
<keyword evidence="5" id="KW-1185">Reference proteome</keyword>
<evidence type="ECO:0000313" key="5">
    <source>
        <dbReference type="Proteomes" id="UP001286313"/>
    </source>
</evidence>
<evidence type="ECO:0000256" key="1">
    <source>
        <dbReference type="ARBA" id="ARBA00022729"/>
    </source>
</evidence>
<dbReference type="Gene3D" id="2.70.220.10">
    <property type="entry name" value="Ganglioside GM2 activator"/>
    <property type="match status" value="1"/>
</dbReference>
<organism evidence="4 5">
    <name type="scientific">Petrolisthes cinctipes</name>
    <name type="common">Flat porcelain crab</name>
    <dbReference type="NCBI Taxonomy" id="88211"/>
    <lineage>
        <taxon>Eukaryota</taxon>
        <taxon>Metazoa</taxon>
        <taxon>Ecdysozoa</taxon>
        <taxon>Arthropoda</taxon>
        <taxon>Crustacea</taxon>
        <taxon>Multicrustacea</taxon>
        <taxon>Malacostraca</taxon>
        <taxon>Eumalacostraca</taxon>
        <taxon>Eucarida</taxon>
        <taxon>Decapoda</taxon>
        <taxon>Pleocyemata</taxon>
        <taxon>Anomura</taxon>
        <taxon>Galatheoidea</taxon>
        <taxon>Porcellanidae</taxon>
        <taxon>Petrolisthes</taxon>
    </lineage>
</organism>
<evidence type="ECO:0000259" key="3">
    <source>
        <dbReference type="SMART" id="SM00737"/>
    </source>
</evidence>
<dbReference type="AlphaFoldDB" id="A0AAE1GH20"/>
<proteinExistence type="predicted"/>
<dbReference type="GO" id="GO:0006689">
    <property type="term" value="P:ganglioside catabolic process"/>
    <property type="evidence" value="ECO:0007669"/>
    <property type="project" value="InterPro"/>
</dbReference>
<keyword evidence="2" id="KW-0472">Membrane</keyword>
<feature type="transmembrane region" description="Helical" evidence="2">
    <location>
        <begin position="75"/>
        <end position="97"/>
    </location>
</feature>
<dbReference type="EMBL" id="JAWQEG010000239">
    <property type="protein sequence ID" value="KAK3892919.1"/>
    <property type="molecule type" value="Genomic_DNA"/>
</dbReference>
<dbReference type="GO" id="GO:0005319">
    <property type="term" value="F:lipid transporter activity"/>
    <property type="evidence" value="ECO:0007669"/>
    <property type="project" value="TreeGrafter"/>
</dbReference>
<comment type="caution">
    <text evidence="4">The sequence shown here is derived from an EMBL/GenBank/DDBJ whole genome shotgun (WGS) entry which is preliminary data.</text>
</comment>
<dbReference type="InterPro" id="IPR028996">
    <property type="entry name" value="GM2-AP"/>
</dbReference>
<dbReference type="SUPFAM" id="SSF63707">
    <property type="entry name" value="Ganglioside M2 (gm2) activator"/>
    <property type="match status" value="1"/>
</dbReference>
<dbReference type="InterPro" id="IPR036846">
    <property type="entry name" value="GM2-AP_sf"/>
</dbReference>
<dbReference type="GO" id="GO:0008047">
    <property type="term" value="F:enzyme activator activity"/>
    <property type="evidence" value="ECO:0007669"/>
    <property type="project" value="InterPro"/>
</dbReference>
<evidence type="ECO:0000256" key="2">
    <source>
        <dbReference type="SAM" id="Phobius"/>
    </source>
</evidence>
<reference evidence="4" key="1">
    <citation type="submission" date="2023-10" db="EMBL/GenBank/DDBJ databases">
        <title>Genome assemblies of two species of porcelain crab, Petrolisthes cinctipes and Petrolisthes manimaculis (Anomura: Porcellanidae).</title>
        <authorList>
            <person name="Angst P."/>
        </authorList>
    </citation>
    <scope>NUCLEOTIDE SEQUENCE</scope>
    <source>
        <strain evidence="4">PB745_01</strain>
        <tissue evidence="4">Gill</tissue>
    </source>
</reference>
<gene>
    <name evidence="4" type="ORF">Pcinc_003225</name>
</gene>
<dbReference type="InterPro" id="IPR003172">
    <property type="entry name" value="ML_dom"/>
</dbReference>